<evidence type="ECO:0000256" key="7">
    <source>
        <dbReference type="ARBA" id="ARBA00022989"/>
    </source>
</evidence>
<dbReference type="GO" id="GO:0005524">
    <property type="term" value="F:ATP binding"/>
    <property type="evidence" value="ECO:0007669"/>
    <property type="project" value="UniProtKB-KW"/>
</dbReference>
<dbReference type="Gene3D" id="3.40.50.300">
    <property type="entry name" value="P-loop containing nucleotide triphosphate hydrolases"/>
    <property type="match status" value="2"/>
</dbReference>
<feature type="transmembrane region" description="Helical" evidence="9">
    <location>
        <begin position="495"/>
        <end position="515"/>
    </location>
</feature>
<dbReference type="InterPro" id="IPR013525">
    <property type="entry name" value="ABC2_TM"/>
</dbReference>
<dbReference type="FunFam" id="3.40.50.300:FF:000054">
    <property type="entry name" value="ABC multidrug transporter atrF"/>
    <property type="match status" value="1"/>
</dbReference>
<dbReference type="InterPro" id="IPR027417">
    <property type="entry name" value="P-loop_NTPase"/>
</dbReference>
<evidence type="ECO:0000256" key="9">
    <source>
        <dbReference type="SAM" id="Phobius"/>
    </source>
</evidence>
<keyword evidence="8 9" id="KW-0472">Membrane</keyword>
<dbReference type="InterPro" id="IPR003593">
    <property type="entry name" value="AAA+_ATPase"/>
</dbReference>
<dbReference type="InterPro" id="IPR003439">
    <property type="entry name" value="ABC_transporter-like_ATP-bd"/>
</dbReference>
<protein>
    <submittedName>
        <fullName evidence="11">ABC-2 type transporter-domain-containing protein</fullName>
    </submittedName>
</protein>
<feature type="transmembrane region" description="Helical" evidence="9">
    <location>
        <begin position="633"/>
        <end position="654"/>
    </location>
</feature>
<evidence type="ECO:0000313" key="11">
    <source>
        <dbReference type="EMBL" id="KAK4223039.1"/>
    </source>
</evidence>
<evidence type="ECO:0000313" key="12">
    <source>
        <dbReference type="Proteomes" id="UP001301958"/>
    </source>
</evidence>
<sequence length="1355" mass="151361">MGKLQLCNLLIHPGISFQNLSCHGFVSSSAQLQSTVTTYALALPKYVLGLLRRRQPRQKVQILQGIEGLICPGEMLLVLGRPGSGCSTFLKILAGDNHGFQVSDQSHVNYTGSSYAQMRTSKGARIYLAETDTHFPELTVGETLEVASSARSSSSNTAKDVASLFNLDGVYETKIGDAMIRGVSGGEKRRTSLAEAFISGARYQFWDNSTRGLDSSTALRFIRILRQSTSALKSAVAVTLYQASEAMYDSFDKVILLYQGRQIFFGPVEEAVAYFTSLGFIKPDGATTPDFLTSLTNPSERQIRPGSTPPRSPDEFAKLWKQSQQASAFRSDIDEFDKQHPIDAAKNNDNAFQALYTVSAFRQMHICINRAFLRLHHHYVPQVSAVLANALLAIVIGTVYYNIEETTAGLNKRAVLVFFSLLHTSMTSAFDVIIMWAARPIVEKHSMSRYAFYHPSIEVLSSFISSLPLRVVESLIFHIPIYFMTNLRRSADAFFVYWLFMLFITLTMSLLFRMVGTLSTRYEQVHVPFTTIILLSVIYTGFVVPPGYMVSWLRWIRWINPVAYAYESLMINELDGRIFPCTNIVPAGPIYNSETTTGVCAVVGAEPGLDYVDGRSYLFFKYGYMRSHMWRNLGVLIAMMAGFLAVQLVSATYIKEDRGRGEILSYRKRKTHIIQGQNPEQQLEEATNGPIFSHDITGMPHVSENKHKSDIGAHGQPPSVFHWTGLNYEIGTKQGRRQILTDMNGWVQPGTLTVLMGMTGAGKTSLLDVLADRVQSGSISGDICVDGESRSYASFGRRVGYAQQEDIHEPTATVREALEFSALLRQSPTSSKAEKLAYVDTVLNMLDMTSYADAVVGKPGEGLNIEQRRRLTIAVEMVAKPDLVLFLDEPTSGLDSQTAWSICMLLRRLASNGQSILCTLHQPSGQLFALFDRLLLLGKGGQQLYFGGIAGSSGSALQDYLESKGAPELGKGQNPAEWIIESTRDKGNDDWAKAWDESLEKRQVLQHLATLNDTGTPEKREAQAARITSNDHEYAASTFQQLNLVVRRNFGKYWRDPVDLYTKFGLCISLSLANSLSFTKSPHDIQGFTDLAFSIFLLLMLYTMLNTQVITRLVAERDLFEARERRNKSYSWKIFIASNVLVELAWQTLASALFFVLWYYPTGVWKNSDSDFGVSERSAMTFVLIWLFCLFICTSSQAVAIAFPLDQTGAQITNLLYWFSTLFCGVLIFPVSIPRFWNFVYRASPFTYLVQALLSATLSGVEITCSDLEQVYVDLPLSDDNETCGNYLAPYIEMAGGYVLNPDRRQGQCLYCPLDTLGEGVGWRNVGILTAYILVNILAFFGFYWMFRVPKRVKG</sequence>
<dbReference type="CDD" id="cd03232">
    <property type="entry name" value="ABCG_PDR_domain2"/>
    <property type="match status" value="1"/>
</dbReference>
<keyword evidence="12" id="KW-1185">Reference proteome</keyword>
<feature type="domain" description="ABC transporter" evidence="10">
    <location>
        <begin position="45"/>
        <end position="284"/>
    </location>
</feature>
<dbReference type="GO" id="GO:0016887">
    <property type="term" value="F:ATP hydrolysis activity"/>
    <property type="evidence" value="ECO:0007669"/>
    <property type="project" value="InterPro"/>
</dbReference>
<feature type="transmembrane region" description="Helical" evidence="9">
    <location>
        <begin position="379"/>
        <end position="403"/>
    </location>
</feature>
<dbReference type="InterPro" id="IPR010929">
    <property type="entry name" value="PDR_CDR_ABC"/>
</dbReference>
<keyword evidence="7 9" id="KW-1133">Transmembrane helix</keyword>
<feature type="transmembrane region" description="Helical" evidence="9">
    <location>
        <begin position="1091"/>
        <end position="1115"/>
    </location>
</feature>
<name>A0AAN6YPF7_9PEZI</name>
<evidence type="ECO:0000256" key="3">
    <source>
        <dbReference type="ARBA" id="ARBA00022448"/>
    </source>
</evidence>
<feature type="transmembrane region" description="Helical" evidence="9">
    <location>
        <begin position="1326"/>
        <end position="1347"/>
    </location>
</feature>
<evidence type="ECO:0000256" key="5">
    <source>
        <dbReference type="ARBA" id="ARBA00022741"/>
    </source>
</evidence>
<keyword evidence="5" id="KW-0547">Nucleotide-binding</keyword>
<feature type="transmembrane region" description="Helical" evidence="9">
    <location>
        <begin position="1180"/>
        <end position="1203"/>
    </location>
</feature>
<accession>A0AAN6YPF7</accession>
<feature type="transmembrane region" description="Helical" evidence="9">
    <location>
        <begin position="459"/>
        <end position="483"/>
    </location>
</feature>
<proteinExistence type="inferred from homology"/>
<keyword evidence="6" id="KW-0067">ATP-binding</keyword>
<dbReference type="Pfam" id="PF06422">
    <property type="entry name" value="PDR_CDR"/>
    <property type="match status" value="1"/>
</dbReference>
<dbReference type="Proteomes" id="UP001301958">
    <property type="component" value="Unassembled WGS sequence"/>
</dbReference>
<feature type="transmembrane region" description="Helical" evidence="9">
    <location>
        <begin position="1215"/>
        <end position="1237"/>
    </location>
</feature>
<comment type="subcellular location">
    <subcellularLocation>
        <location evidence="1">Membrane</location>
        <topology evidence="1">Multi-pass membrane protein</topology>
    </subcellularLocation>
</comment>
<dbReference type="SUPFAM" id="SSF52540">
    <property type="entry name" value="P-loop containing nucleoside triphosphate hydrolases"/>
    <property type="match status" value="2"/>
</dbReference>
<dbReference type="PANTHER" id="PTHR19241">
    <property type="entry name" value="ATP-BINDING CASSETTE TRANSPORTER"/>
    <property type="match status" value="1"/>
</dbReference>
<dbReference type="Pfam" id="PF00005">
    <property type="entry name" value="ABC_tran"/>
    <property type="match status" value="2"/>
</dbReference>
<dbReference type="Pfam" id="PF19055">
    <property type="entry name" value="ABC2_membrane_7"/>
    <property type="match status" value="1"/>
</dbReference>
<reference evidence="11" key="2">
    <citation type="submission" date="2023-05" db="EMBL/GenBank/DDBJ databases">
        <authorList>
            <consortium name="Lawrence Berkeley National Laboratory"/>
            <person name="Steindorff A."/>
            <person name="Hensen N."/>
            <person name="Bonometti L."/>
            <person name="Westerberg I."/>
            <person name="Brannstrom I.O."/>
            <person name="Guillou S."/>
            <person name="Cros-Aarteil S."/>
            <person name="Calhoun S."/>
            <person name="Haridas S."/>
            <person name="Kuo A."/>
            <person name="Mondo S."/>
            <person name="Pangilinan J."/>
            <person name="Riley R."/>
            <person name="Labutti K."/>
            <person name="Andreopoulos B."/>
            <person name="Lipzen A."/>
            <person name="Chen C."/>
            <person name="Yanf M."/>
            <person name="Daum C."/>
            <person name="Ng V."/>
            <person name="Clum A."/>
            <person name="Ohm R."/>
            <person name="Martin F."/>
            <person name="Silar P."/>
            <person name="Natvig D."/>
            <person name="Lalanne C."/>
            <person name="Gautier V."/>
            <person name="Ament-Velasquez S.L."/>
            <person name="Kruys A."/>
            <person name="Hutchinson M.I."/>
            <person name="Powell A.J."/>
            <person name="Barry K."/>
            <person name="Miller A.N."/>
            <person name="Grigoriev I.V."/>
            <person name="Debuchy R."/>
            <person name="Gladieux P."/>
            <person name="Thoren M.H."/>
            <person name="Johannesson H."/>
        </authorList>
    </citation>
    <scope>NUCLEOTIDE SEQUENCE</scope>
    <source>
        <strain evidence="11">CBS 990.96</strain>
    </source>
</reference>
<dbReference type="EMBL" id="MU865443">
    <property type="protein sequence ID" value="KAK4223039.1"/>
    <property type="molecule type" value="Genomic_DNA"/>
</dbReference>
<dbReference type="PROSITE" id="PS50893">
    <property type="entry name" value="ABC_TRANSPORTER_2"/>
    <property type="match status" value="2"/>
</dbReference>
<evidence type="ECO:0000256" key="8">
    <source>
        <dbReference type="ARBA" id="ARBA00023136"/>
    </source>
</evidence>
<dbReference type="InterPro" id="IPR034003">
    <property type="entry name" value="ABCG_PDR_2"/>
</dbReference>
<feature type="transmembrane region" description="Helical" evidence="9">
    <location>
        <begin position="527"/>
        <end position="548"/>
    </location>
</feature>
<keyword evidence="3" id="KW-0813">Transport</keyword>
<reference evidence="11" key="1">
    <citation type="journal article" date="2023" name="Mol. Phylogenet. Evol.">
        <title>Genome-scale phylogeny and comparative genomics of the fungal order Sordariales.</title>
        <authorList>
            <person name="Hensen N."/>
            <person name="Bonometti L."/>
            <person name="Westerberg I."/>
            <person name="Brannstrom I.O."/>
            <person name="Guillou S."/>
            <person name="Cros-Aarteil S."/>
            <person name="Calhoun S."/>
            <person name="Haridas S."/>
            <person name="Kuo A."/>
            <person name="Mondo S."/>
            <person name="Pangilinan J."/>
            <person name="Riley R."/>
            <person name="LaButti K."/>
            <person name="Andreopoulos B."/>
            <person name="Lipzen A."/>
            <person name="Chen C."/>
            <person name="Yan M."/>
            <person name="Daum C."/>
            <person name="Ng V."/>
            <person name="Clum A."/>
            <person name="Steindorff A."/>
            <person name="Ohm R.A."/>
            <person name="Martin F."/>
            <person name="Silar P."/>
            <person name="Natvig D.O."/>
            <person name="Lalanne C."/>
            <person name="Gautier V."/>
            <person name="Ament-Velasquez S.L."/>
            <person name="Kruys A."/>
            <person name="Hutchinson M.I."/>
            <person name="Powell A.J."/>
            <person name="Barry K."/>
            <person name="Miller A.N."/>
            <person name="Grigoriev I.V."/>
            <person name="Debuchy R."/>
            <person name="Gladieux P."/>
            <person name="Hiltunen Thoren M."/>
            <person name="Johannesson H."/>
        </authorList>
    </citation>
    <scope>NUCLEOTIDE SEQUENCE</scope>
    <source>
        <strain evidence="11">CBS 990.96</strain>
    </source>
</reference>
<comment type="caution">
    <text evidence="11">The sequence shown here is derived from an EMBL/GenBank/DDBJ whole genome shotgun (WGS) entry which is preliminary data.</text>
</comment>
<feature type="domain" description="ABC transporter" evidence="10">
    <location>
        <begin position="721"/>
        <end position="964"/>
    </location>
</feature>
<dbReference type="SMART" id="SM00382">
    <property type="entry name" value="AAA"/>
    <property type="match status" value="2"/>
</dbReference>
<feature type="transmembrane region" description="Helical" evidence="9">
    <location>
        <begin position="1136"/>
        <end position="1160"/>
    </location>
</feature>
<feature type="transmembrane region" description="Helical" evidence="9">
    <location>
        <begin position="415"/>
        <end position="438"/>
    </location>
</feature>
<evidence type="ECO:0000256" key="6">
    <source>
        <dbReference type="ARBA" id="ARBA00022840"/>
    </source>
</evidence>
<dbReference type="GO" id="GO:0016020">
    <property type="term" value="C:membrane"/>
    <property type="evidence" value="ECO:0007669"/>
    <property type="project" value="UniProtKB-SubCell"/>
</dbReference>
<dbReference type="Pfam" id="PF01061">
    <property type="entry name" value="ABC2_membrane"/>
    <property type="match status" value="2"/>
</dbReference>
<comment type="similarity">
    <text evidence="2">Belongs to the ABC transporter superfamily. ABCG family. PDR (TC 3.A.1.205) subfamily.</text>
</comment>
<evidence type="ECO:0000259" key="10">
    <source>
        <dbReference type="PROSITE" id="PS50893"/>
    </source>
</evidence>
<dbReference type="InterPro" id="IPR043926">
    <property type="entry name" value="ABCG_dom"/>
</dbReference>
<organism evidence="11 12">
    <name type="scientific">Podospora fimiseda</name>
    <dbReference type="NCBI Taxonomy" id="252190"/>
    <lineage>
        <taxon>Eukaryota</taxon>
        <taxon>Fungi</taxon>
        <taxon>Dikarya</taxon>
        <taxon>Ascomycota</taxon>
        <taxon>Pezizomycotina</taxon>
        <taxon>Sordariomycetes</taxon>
        <taxon>Sordariomycetidae</taxon>
        <taxon>Sordariales</taxon>
        <taxon>Podosporaceae</taxon>
        <taxon>Podospora</taxon>
    </lineage>
</organism>
<evidence type="ECO:0000256" key="2">
    <source>
        <dbReference type="ARBA" id="ARBA00006012"/>
    </source>
</evidence>
<evidence type="ECO:0000256" key="4">
    <source>
        <dbReference type="ARBA" id="ARBA00022692"/>
    </source>
</evidence>
<evidence type="ECO:0000256" key="1">
    <source>
        <dbReference type="ARBA" id="ARBA00004141"/>
    </source>
</evidence>
<keyword evidence="4 9" id="KW-0812">Transmembrane</keyword>
<dbReference type="GO" id="GO:0140359">
    <property type="term" value="F:ABC-type transporter activity"/>
    <property type="evidence" value="ECO:0007669"/>
    <property type="project" value="InterPro"/>
</dbReference>
<gene>
    <name evidence="11" type="ORF">QBC38DRAFT_517839</name>
</gene>